<keyword evidence="2" id="KW-1185">Reference proteome</keyword>
<comment type="caution">
    <text evidence="1">The sequence shown here is derived from an EMBL/GenBank/DDBJ whole genome shotgun (WGS) entry which is preliminary data.</text>
</comment>
<dbReference type="EMBL" id="JAVALS010000001">
    <property type="protein sequence ID" value="MDP5225756.1"/>
    <property type="molecule type" value="Genomic_DNA"/>
</dbReference>
<sequence>MNHSDLSSTVTHLNRVRPSSRAKLANSDLTRALLLSAERLLDETFSVGRPTGEDSGFPGFLSRPRVVARAAQDFPRTEPTEAKFRDRWVAHHDFLRDVVGFTSWNAQHRLRTAMDKALAQVVRDTLSLHDASALMSTVWCDTCLGLPSTRLRLLTAASLGSPDTEPVSGTGQVEVLRETLARLCQAEGIPSAPDNALTTAAEVLSVLSDGLAVKTYLGQAQDNAREFGIVLSGIVKALGHGASELTEFPLSGSIWPSTHR</sequence>
<reference evidence="1 2" key="1">
    <citation type="submission" date="2023-08" db="EMBL/GenBank/DDBJ databases">
        <title>Arthrobacter horti sp. nov., isolated from forest soil.</title>
        <authorList>
            <person name="Park M."/>
        </authorList>
    </citation>
    <scope>NUCLEOTIDE SEQUENCE [LARGE SCALE GENOMIC DNA]</scope>
    <source>
        <strain evidence="1 2">YJM1</strain>
    </source>
</reference>
<organism evidence="1 2">
    <name type="scientific">Arthrobacter horti</name>
    <dbReference type="NCBI Taxonomy" id="3068273"/>
    <lineage>
        <taxon>Bacteria</taxon>
        <taxon>Bacillati</taxon>
        <taxon>Actinomycetota</taxon>
        <taxon>Actinomycetes</taxon>
        <taxon>Micrococcales</taxon>
        <taxon>Micrococcaceae</taxon>
        <taxon>Arthrobacter</taxon>
    </lineage>
</organism>
<accession>A0ABT9IJI8</accession>
<name>A0ABT9IJI8_9MICC</name>
<evidence type="ECO:0000313" key="2">
    <source>
        <dbReference type="Proteomes" id="UP001232725"/>
    </source>
</evidence>
<evidence type="ECO:0000313" key="1">
    <source>
        <dbReference type="EMBL" id="MDP5225756.1"/>
    </source>
</evidence>
<gene>
    <name evidence="1" type="ORF">Q9R02_01125</name>
</gene>
<dbReference type="Proteomes" id="UP001232725">
    <property type="component" value="Unassembled WGS sequence"/>
</dbReference>
<proteinExistence type="predicted"/>
<protein>
    <submittedName>
        <fullName evidence="1">Uncharacterized protein</fullName>
    </submittedName>
</protein>
<dbReference type="RefSeq" id="WP_305994797.1">
    <property type="nucleotide sequence ID" value="NZ_JAVALS010000001.1"/>
</dbReference>